<name>A0ABV2MV71_9HYPH</name>
<protein>
    <submittedName>
        <fullName evidence="1">Uncharacterized protein</fullName>
    </submittedName>
</protein>
<dbReference type="RefSeq" id="WP_354192858.1">
    <property type="nucleotide sequence ID" value="NZ_JBEPML010000002.1"/>
</dbReference>
<organism evidence="1 2">
    <name type="scientific">Aquamicrobium terrae</name>
    <dbReference type="NCBI Taxonomy" id="1324945"/>
    <lineage>
        <taxon>Bacteria</taxon>
        <taxon>Pseudomonadati</taxon>
        <taxon>Pseudomonadota</taxon>
        <taxon>Alphaproteobacteria</taxon>
        <taxon>Hyphomicrobiales</taxon>
        <taxon>Phyllobacteriaceae</taxon>
        <taxon>Aquamicrobium</taxon>
    </lineage>
</organism>
<reference evidence="1 2" key="1">
    <citation type="submission" date="2024-06" db="EMBL/GenBank/DDBJ databases">
        <title>Genomic Encyclopedia of Type Strains, Phase IV (KMG-IV): sequencing the most valuable type-strain genomes for metagenomic binning, comparative biology and taxonomic classification.</title>
        <authorList>
            <person name="Goeker M."/>
        </authorList>
    </citation>
    <scope>NUCLEOTIDE SEQUENCE [LARGE SCALE GENOMIC DNA]</scope>
    <source>
        <strain evidence="1 2">DSM 27865</strain>
    </source>
</reference>
<evidence type="ECO:0000313" key="2">
    <source>
        <dbReference type="Proteomes" id="UP001549076"/>
    </source>
</evidence>
<gene>
    <name evidence="1" type="ORF">ABID37_000862</name>
</gene>
<accession>A0ABV2MV71</accession>
<comment type="caution">
    <text evidence="1">The sequence shown here is derived from an EMBL/GenBank/DDBJ whole genome shotgun (WGS) entry which is preliminary data.</text>
</comment>
<dbReference type="EMBL" id="JBEPML010000002">
    <property type="protein sequence ID" value="MET3790671.1"/>
    <property type="molecule type" value="Genomic_DNA"/>
</dbReference>
<evidence type="ECO:0000313" key="1">
    <source>
        <dbReference type="EMBL" id="MET3790671.1"/>
    </source>
</evidence>
<dbReference type="Proteomes" id="UP001549076">
    <property type="component" value="Unassembled WGS sequence"/>
</dbReference>
<keyword evidence="2" id="KW-1185">Reference proteome</keyword>
<proteinExistence type="predicted"/>
<sequence>MSYLDWKIGDRVIFVGYPEKIGAFSGKKRLNRVPFLAIGEEYAILDMCIRKRFAKGRHKGPSIFVGCVDVEHGKVWHHHSGFRKIQTRKTDISIFTALLSPAMEEEPS</sequence>